<accession>A0A2W6Q2X5</accession>
<dbReference type="EMBL" id="QKWZ01000731">
    <property type="protein sequence ID" value="PZT64326.1"/>
    <property type="molecule type" value="Genomic_DNA"/>
</dbReference>
<proteinExistence type="predicted"/>
<comment type="caution">
    <text evidence="1">The sequence shown here is derived from an EMBL/GenBank/DDBJ whole genome shotgun (WGS) entry which is preliminary data.</text>
</comment>
<evidence type="ECO:0000313" key="2">
    <source>
        <dbReference type="Proteomes" id="UP000249482"/>
    </source>
</evidence>
<reference evidence="1 2" key="1">
    <citation type="submission" date="2018-06" db="EMBL/GenBank/DDBJ databases">
        <title>Draft genome sequence of mcr-1-harboring Escherichia coli isolated from wound infection of a hospitalized patient, in Bolivia.</title>
        <authorList>
            <person name="Munoz M.E."/>
            <person name="Moura Q."/>
            <person name="Ventura P.R.M."/>
            <person name="Bustos L.R."/>
            <person name="Ovando B.G."/>
            <person name="Terrazas D.I.V."/>
            <person name="Yarhui N.B."/>
            <person name="Cerdeira L."/>
            <person name="Lincopan N."/>
        </authorList>
    </citation>
    <scope>NUCLEOTIDE SEQUENCE [LARGE SCALE GENOMIC DNA]</scope>
    <source>
        <strain evidence="1 2">EcMLT</strain>
    </source>
</reference>
<name>A0A2W6Q2X5_ECOLX</name>
<protein>
    <submittedName>
        <fullName evidence="1">CcgAII protein</fullName>
    </submittedName>
</protein>
<dbReference type="AlphaFoldDB" id="A0A2W6Q2X5"/>
<evidence type="ECO:0000313" key="1">
    <source>
        <dbReference type="EMBL" id="PZT64326.1"/>
    </source>
</evidence>
<dbReference type="Proteomes" id="UP000249482">
    <property type="component" value="Unassembled WGS sequence"/>
</dbReference>
<organism evidence="1 2">
    <name type="scientific">Escherichia coli</name>
    <dbReference type="NCBI Taxonomy" id="562"/>
    <lineage>
        <taxon>Bacteria</taxon>
        <taxon>Pseudomonadati</taxon>
        <taxon>Pseudomonadota</taxon>
        <taxon>Gammaproteobacteria</taxon>
        <taxon>Enterobacterales</taxon>
        <taxon>Enterobacteriaceae</taxon>
        <taxon>Escherichia</taxon>
    </lineage>
</organism>
<gene>
    <name evidence="1" type="ORF">DNQ45_23285</name>
</gene>
<sequence>MTTQTLEQTPLEDFRRQCESFARKQQPRCGLIYELYQRRLSADIDGYLAGVPAEYREELIAVARREFDYLTQDEIAEEIRQDRENDYCSHGIERNCCPLGCGDLDDY</sequence>